<keyword evidence="2" id="KW-1185">Reference proteome</keyword>
<proteinExistence type="predicted"/>
<comment type="caution">
    <text evidence="1">The sequence shown here is derived from an EMBL/GenBank/DDBJ whole genome shotgun (WGS) entry which is preliminary data.</text>
</comment>
<evidence type="ECO:0000313" key="1">
    <source>
        <dbReference type="EMBL" id="CAG7723488.1"/>
    </source>
</evidence>
<sequence>MAKFLQFANKTKIAAAAGGGDRR</sequence>
<gene>
    <name evidence="1" type="ORF">AFUS01_LOCUS12574</name>
</gene>
<evidence type="ECO:0000313" key="2">
    <source>
        <dbReference type="Proteomes" id="UP000708208"/>
    </source>
</evidence>
<dbReference type="AlphaFoldDB" id="A0A8J2JTG8"/>
<dbReference type="EMBL" id="CAJVCH010099612">
    <property type="protein sequence ID" value="CAG7723488.1"/>
    <property type="molecule type" value="Genomic_DNA"/>
</dbReference>
<dbReference type="Proteomes" id="UP000708208">
    <property type="component" value="Unassembled WGS sequence"/>
</dbReference>
<name>A0A8J2JTG8_9HEXA</name>
<protein>
    <submittedName>
        <fullName evidence="1">Uncharacterized protein</fullName>
    </submittedName>
</protein>
<accession>A0A8J2JTG8</accession>
<feature type="non-terminal residue" evidence="1">
    <location>
        <position position="23"/>
    </location>
</feature>
<reference evidence="1" key="1">
    <citation type="submission" date="2021-06" db="EMBL/GenBank/DDBJ databases">
        <authorList>
            <person name="Hodson N. C."/>
            <person name="Mongue J. A."/>
            <person name="Jaron S. K."/>
        </authorList>
    </citation>
    <scope>NUCLEOTIDE SEQUENCE</scope>
</reference>
<organism evidence="1 2">
    <name type="scientific">Allacma fusca</name>
    <dbReference type="NCBI Taxonomy" id="39272"/>
    <lineage>
        <taxon>Eukaryota</taxon>
        <taxon>Metazoa</taxon>
        <taxon>Ecdysozoa</taxon>
        <taxon>Arthropoda</taxon>
        <taxon>Hexapoda</taxon>
        <taxon>Collembola</taxon>
        <taxon>Symphypleona</taxon>
        <taxon>Sminthuridae</taxon>
        <taxon>Allacma</taxon>
    </lineage>
</organism>